<dbReference type="Proteomes" id="UP001431783">
    <property type="component" value="Unassembled WGS sequence"/>
</dbReference>
<name>A0AAW1U4L9_9CUCU</name>
<protein>
    <submittedName>
        <fullName evidence="1">Uncharacterized protein</fullName>
    </submittedName>
</protein>
<reference evidence="1 2" key="1">
    <citation type="submission" date="2023-03" db="EMBL/GenBank/DDBJ databases">
        <title>Genome insight into feeding habits of ladybird beetles.</title>
        <authorList>
            <person name="Li H.-S."/>
            <person name="Huang Y.-H."/>
            <person name="Pang H."/>
        </authorList>
    </citation>
    <scope>NUCLEOTIDE SEQUENCE [LARGE SCALE GENOMIC DNA]</scope>
    <source>
        <strain evidence="1">SYSU_2023b</strain>
        <tissue evidence="1">Whole body</tissue>
    </source>
</reference>
<comment type="caution">
    <text evidence="1">The sequence shown here is derived from an EMBL/GenBank/DDBJ whole genome shotgun (WGS) entry which is preliminary data.</text>
</comment>
<evidence type="ECO:0000313" key="1">
    <source>
        <dbReference type="EMBL" id="KAK9874304.1"/>
    </source>
</evidence>
<dbReference type="AlphaFoldDB" id="A0AAW1U4L9"/>
<gene>
    <name evidence="1" type="ORF">WA026_002656</name>
</gene>
<dbReference type="EMBL" id="JARQZJ010000031">
    <property type="protein sequence ID" value="KAK9874304.1"/>
    <property type="molecule type" value="Genomic_DNA"/>
</dbReference>
<proteinExistence type="predicted"/>
<accession>A0AAW1U4L9</accession>
<sequence length="182" mass="21095">MEVRQPIGQGGSSFSIQVLQELQKNEYGETAKKQRFDSRHCSEREPTKLQGCNIPAFISRLKRVLIRGRSELQGTLATSHLVGYEIIREGMLRLEQAGTNNYEKEYESLSSELKVLEINNWLPEKYVRYDEQEIEVLCARFRLNANKIKNSFRDPGKQHYDSEGLKPSDKPHKAYSLQFSRV</sequence>
<organism evidence="1 2">
    <name type="scientific">Henosepilachna vigintioctopunctata</name>
    <dbReference type="NCBI Taxonomy" id="420089"/>
    <lineage>
        <taxon>Eukaryota</taxon>
        <taxon>Metazoa</taxon>
        <taxon>Ecdysozoa</taxon>
        <taxon>Arthropoda</taxon>
        <taxon>Hexapoda</taxon>
        <taxon>Insecta</taxon>
        <taxon>Pterygota</taxon>
        <taxon>Neoptera</taxon>
        <taxon>Endopterygota</taxon>
        <taxon>Coleoptera</taxon>
        <taxon>Polyphaga</taxon>
        <taxon>Cucujiformia</taxon>
        <taxon>Coccinelloidea</taxon>
        <taxon>Coccinellidae</taxon>
        <taxon>Epilachninae</taxon>
        <taxon>Epilachnini</taxon>
        <taxon>Henosepilachna</taxon>
    </lineage>
</organism>
<evidence type="ECO:0000313" key="2">
    <source>
        <dbReference type="Proteomes" id="UP001431783"/>
    </source>
</evidence>
<keyword evidence="2" id="KW-1185">Reference proteome</keyword>